<dbReference type="InterPro" id="IPR036388">
    <property type="entry name" value="WH-like_DNA-bd_sf"/>
</dbReference>
<evidence type="ECO:0000259" key="4">
    <source>
        <dbReference type="PROSITE" id="PS51118"/>
    </source>
</evidence>
<dbReference type="Pfam" id="PF01638">
    <property type="entry name" value="HxlR"/>
    <property type="match status" value="1"/>
</dbReference>
<gene>
    <name evidence="5" type="ORF">ICL07_16440</name>
</gene>
<protein>
    <submittedName>
        <fullName evidence="5">Helix-turn-helix transcriptional regulator</fullName>
    </submittedName>
</protein>
<dbReference type="InterPro" id="IPR002577">
    <property type="entry name" value="HTH_HxlR"/>
</dbReference>
<organism evidence="5 6">
    <name type="scientific">Chitinophaga qingshengii</name>
    <dbReference type="NCBI Taxonomy" id="1569794"/>
    <lineage>
        <taxon>Bacteria</taxon>
        <taxon>Pseudomonadati</taxon>
        <taxon>Bacteroidota</taxon>
        <taxon>Chitinophagia</taxon>
        <taxon>Chitinophagales</taxon>
        <taxon>Chitinophagaceae</taxon>
        <taxon>Chitinophaga</taxon>
    </lineage>
</organism>
<evidence type="ECO:0000256" key="1">
    <source>
        <dbReference type="ARBA" id="ARBA00023015"/>
    </source>
</evidence>
<evidence type="ECO:0000256" key="2">
    <source>
        <dbReference type="ARBA" id="ARBA00023125"/>
    </source>
</evidence>
<dbReference type="Proteomes" id="UP000659124">
    <property type="component" value="Unassembled WGS sequence"/>
</dbReference>
<name>A0ABR7TSM0_9BACT</name>
<evidence type="ECO:0000313" key="5">
    <source>
        <dbReference type="EMBL" id="MBC9931974.1"/>
    </source>
</evidence>
<proteinExistence type="predicted"/>
<keyword evidence="2" id="KW-0238">DNA-binding</keyword>
<dbReference type="InterPro" id="IPR036390">
    <property type="entry name" value="WH_DNA-bd_sf"/>
</dbReference>
<accession>A0ABR7TSM0</accession>
<keyword evidence="6" id="KW-1185">Reference proteome</keyword>
<dbReference type="Gene3D" id="1.10.10.10">
    <property type="entry name" value="Winged helix-like DNA-binding domain superfamily/Winged helix DNA-binding domain"/>
    <property type="match status" value="1"/>
</dbReference>
<dbReference type="EMBL" id="JACVFC010000002">
    <property type="protein sequence ID" value="MBC9931974.1"/>
    <property type="molecule type" value="Genomic_DNA"/>
</dbReference>
<dbReference type="PANTHER" id="PTHR33204:SF29">
    <property type="entry name" value="TRANSCRIPTIONAL REGULATOR"/>
    <property type="match status" value="1"/>
</dbReference>
<reference evidence="5 6" key="1">
    <citation type="submission" date="2020-09" db="EMBL/GenBank/DDBJ databases">
        <title>Genome sequences of type strains of Chitinophaga qingshengii and Chitinophaga varians.</title>
        <authorList>
            <person name="Kittiwongwattana C."/>
        </authorList>
    </citation>
    <scope>NUCLEOTIDE SEQUENCE [LARGE SCALE GENOMIC DNA]</scope>
    <source>
        <strain evidence="5 6">JCM 30026</strain>
    </source>
</reference>
<keyword evidence="1" id="KW-0805">Transcription regulation</keyword>
<dbReference type="SUPFAM" id="SSF46785">
    <property type="entry name" value="Winged helix' DNA-binding domain"/>
    <property type="match status" value="1"/>
</dbReference>
<sequence>MKNPDPRQVACAVQLTAVEDAIYVLGGKWKLRIVIALVTGYHRFNELQRAIEGISARVLSTELKSLELNGLVKREVKADQIPVVVEYLPTEYAESLKEVIAVLGNWGLKHKRKITGKDAAPAPGKLTNKGT</sequence>
<evidence type="ECO:0000256" key="3">
    <source>
        <dbReference type="ARBA" id="ARBA00023163"/>
    </source>
</evidence>
<feature type="domain" description="HTH hxlR-type" evidence="4">
    <location>
        <begin position="11"/>
        <end position="115"/>
    </location>
</feature>
<dbReference type="PANTHER" id="PTHR33204">
    <property type="entry name" value="TRANSCRIPTIONAL REGULATOR, MARR FAMILY"/>
    <property type="match status" value="1"/>
</dbReference>
<comment type="caution">
    <text evidence="5">The sequence shown here is derived from an EMBL/GenBank/DDBJ whole genome shotgun (WGS) entry which is preliminary data.</text>
</comment>
<dbReference type="PROSITE" id="PS51118">
    <property type="entry name" value="HTH_HXLR"/>
    <property type="match status" value="1"/>
</dbReference>
<evidence type="ECO:0000313" key="6">
    <source>
        <dbReference type="Proteomes" id="UP000659124"/>
    </source>
</evidence>
<keyword evidence="3" id="KW-0804">Transcription</keyword>
<dbReference type="RefSeq" id="WP_188089112.1">
    <property type="nucleotide sequence ID" value="NZ_JACVFC010000002.1"/>
</dbReference>